<keyword evidence="4 6" id="KW-1133">Transmembrane helix</keyword>
<sequence length="429" mass="49243">MEVACGEHGDCVRRLASMVQGERIEPILKRLVQMRKEQERTEEDHRNRDMEFTKMVQNGRISSSLQLSTQVEGLPDFRVSLPDTPEEHLSCEPTRYVHCIAAYPGKNVILTLVTMLATVVLTFPVVVVFPSNMQSQSKNFAVSHFRQFLLLTKRTLICMVRDNTLFHLRLISHILVGLLIGLLYFRIGNNGYFVLNNAAFLFFCNLFVMFTSLMPTVMTFPLEMNVFVKEHLNHWYSLKAYYLAKTVADIPFQVGFPVLYAALSYFMTEQPADLYRFWLFIVMLIMTSLVAQSTGLVIGAATKLDAAVYLGPITGIPILLFSGFFVNLSNIPKYLQWIAYISYTRYSFEGSLLVILPVPLQSVYAYNRSALDCSQRGRGLQCFPTANFILGQLSMEQGEYYVDLIVLCIFFLVLRVLCFWVLRYRIDRR</sequence>
<dbReference type="Pfam" id="PF01061">
    <property type="entry name" value="ABC2_membrane"/>
    <property type="match status" value="1"/>
</dbReference>
<feature type="transmembrane region" description="Helical" evidence="6">
    <location>
        <begin position="400"/>
        <end position="422"/>
    </location>
</feature>
<keyword evidence="8" id="KW-0067">ATP-binding</keyword>
<dbReference type="Proteomes" id="UP001626550">
    <property type="component" value="Unassembled WGS sequence"/>
</dbReference>
<dbReference type="InterPro" id="IPR050352">
    <property type="entry name" value="ABCG_transporters"/>
</dbReference>
<dbReference type="GO" id="GO:0005524">
    <property type="term" value="F:ATP binding"/>
    <property type="evidence" value="ECO:0007669"/>
    <property type="project" value="UniProtKB-KW"/>
</dbReference>
<name>A0ABD2Q544_9PLAT</name>
<dbReference type="PANTHER" id="PTHR48041">
    <property type="entry name" value="ABC TRANSPORTER G FAMILY MEMBER 28"/>
    <property type="match status" value="1"/>
</dbReference>
<feature type="transmembrane region" description="Helical" evidence="6">
    <location>
        <begin position="199"/>
        <end position="220"/>
    </location>
</feature>
<organism evidence="8 9">
    <name type="scientific">Cichlidogyrus casuarinus</name>
    <dbReference type="NCBI Taxonomy" id="1844966"/>
    <lineage>
        <taxon>Eukaryota</taxon>
        <taxon>Metazoa</taxon>
        <taxon>Spiralia</taxon>
        <taxon>Lophotrochozoa</taxon>
        <taxon>Platyhelminthes</taxon>
        <taxon>Monogenea</taxon>
        <taxon>Monopisthocotylea</taxon>
        <taxon>Dactylogyridea</taxon>
        <taxon>Ancyrocephalidae</taxon>
        <taxon>Cichlidogyrus</taxon>
    </lineage>
</organism>
<feature type="transmembrane region" description="Helical" evidence="6">
    <location>
        <begin position="277"/>
        <end position="300"/>
    </location>
</feature>
<evidence type="ECO:0000256" key="4">
    <source>
        <dbReference type="ARBA" id="ARBA00022989"/>
    </source>
</evidence>
<keyword evidence="3 6" id="KW-0812">Transmembrane</keyword>
<feature type="transmembrane region" description="Helical" evidence="6">
    <location>
        <begin position="306"/>
        <end position="326"/>
    </location>
</feature>
<feature type="transmembrane region" description="Helical" evidence="6">
    <location>
        <begin position="108"/>
        <end position="129"/>
    </location>
</feature>
<evidence type="ECO:0000256" key="1">
    <source>
        <dbReference type="ARBA" id="ARBA00004141"/>
    </source>
</evidence>
<feature type="transmembrane region" description="Helical" evidence="6">
    <location>
        <begin position="240"/>
        <end position="265"/>
    </location>
</feature>
<evidence type="ECO:0000256" key="5">
    <source>
        <dbReference type="ARBA" id="ARBA00023136"/>
    </source>
</evidence>
<gene>
    <name evidence="8" type="primary">ABCG1_1</name>
    <name evidence="8" type="ORF">Ciccas_006733</name>
</gene>
<evidence type="ECO:0000259" key="7">
    <source>
        <dbReference type="Pfam" id="PF01061"/>
    </source>
</evidence>
<evidence type="ECO:0000256" key="3">
    <source>
        <dbReference type="ARBA" id="ARBA00022692"/>
    </source>
</evidence>
<dbReference type="InterPro" id="IPR013525">
    <property type="entry name" value="ABC2_TM"/>
</dbReference>
<accession>A0ABD2Q544</accession>
<protein>
    <submittedName>
        <fullName evidence="8">ATP-binding cassette sub- G member 1</fullName>
    </submittedName>
</protein>
<keyword evidence="2" id="KW-0813">Transport</keyword>
<proteinExistence type="predicted"/>
<keyword evidence="5 6" id="KW-0472">Membrane</keyword>
<feature type="domain" description="ABC-2 type transporter transmembrane" evidence="7">
    <location>
        <begin position="146"/>
        <end position="353"/>
    </location>
</feature>
<dbReference type="PANTHER" id="PTHR48041:SF78">
    <property type="entry name" value="ABC TRANSPORTER EXPRESSED IN TRACHEA, ISOFORM A"/>
    <property type="match status" value="1"/>
</dbReference>
<keyword evidence="9" id="KW-1185">Reference proteome</keyword>
<evidence type="ECO:0000256" key="6">
    <source>
        <dbReference type="SAM" id="Phobius"/>
    </source>
</evidence>
<feature type="transmembrane region" description="Helical" evidence="6">
    <location>
        <begin position="170"/>
        <end position="187"/>
    </location>
</feature>
<reference evidence="8 9" key="1">
    <citation type="submission" date="2024-11" db="EMBL/GenBank/DDBJ databases">
        <title>Adaptive evolution of stress response genes in parasites aligns with host niche diversity.</title>
        <authorList>
            <person name="Hahn C."/>
            <person name="Resl P."/>
        </authorList>
    </citation>
    <scope>NUCLEOTIDE SEQUENCE [LARGE SCALE GENOMIC DNA]</scope>
    <source>
        <strain evidence="8">EGGRZ-B1_66</strain>
        <tissue evidence="8">Body</tissue>
    </source>
</reference>
<dbReference type="GO" id="GO:0016020">
    <property type="term" value="C:membrane"/>
    <property type="evidence" value="ECO:0007669"/>
    <property type="project" value="UniProtKB-SubCell"/>
</dbReference>
<evidence type="ECO:0000256" key="2">
    <source>
        <dbReference type="ARBA" id="ARBA00022448"/>
    </source>
</evidence>
<keyword evidence="8" id="KW-0547">Nucleotide-binding</keyword>
<comment type="subcellular location">
    <subcellularLocation>
        <location evidence="1">Membrane</location>
        <topology evidence="1">Multi-pass membrane protein</topology>
    </subcellularLocation>
</comment>
<evidence type="ECO:0000313" key="9">
    <source>
        <dbReference type="Proteomes" id="UP001626550"/>
    </source>
</evidence>
<dbReference type="EMBL" id="JBJKFK010000940">
    <property type="protein sequence ID" value="KAL3314650.1"/>
    <property type="molecule type" value="Genomic_DNA"/>
</dbReference>
<dbReference type="AlphaFoldDB" id="A0ABD2Q544"/>
<evidence type="ECO:0000313" key="8">
    <source>
        <dbReference type="EMBL" id="KAL3314650.1"/>
    </source>
</evidence>
<feature type="transmembrane region" description="Helical" evidence="6">
    <location>
        <begin position="346"/>
        <end position="366"/>
    </location>
</feature>
<comment type="caution">
    <text evidence="8">The sequence shown here is derived from an EMBL/GenBank/DDBJ whole genome shotgun (WGS) entry which is preliminary data.</text>
</comment>